<protein>
    <submittedName>
        <fullName evidence="1">Uncharacterized protein</fullName>
    </submittedName>
</protein>
<comment type="caution">
    <text evidence="1">The sequence shown here is derived from an EMBL/GenBank/DDBJ whole genome shotgun (WGS) entry which is preliminary data.</text>
</comment>
<evidence type="ECO:0000313" key="2">
    <source>
        <dbReference type="Proteomes" id="UP001172386"/>
    </source>
</evidence>
<name>A0ACC3AED3_9EURO</name>
<sequence length="648" mass="69686">MYKVKAWAHDTAHKSKFNPWSDHDDEKVINATSADQPPSGEPEKDKSKKPFFRAFIDNLRIILLRSWINVLLIFVPAGIAAHFAGINPNVVFALNAVAVIPLAGLLTFATECVAHRVGPTLGALMNVSFGNAVELIIFIIALVKNEIRIVQASLIGSILANLLLILGMSMTIGGLKYQEQIYDSMVTQMSSSLLALSSLSLLIPTAFHASFNDQTLADEAVIKISRGTSVILLIVYVLYLLFQLKSHAYLYQGTPQHVIDEQTQPGILQRMDSTSSSSSNTSRSSSISTVSTGASGSRRRRVRRKIRSKLGRRRSIKTEEDVIQEEEELSGEGPGPLPSETEKVFDKNTVEEPTQMSGGMTDPSATVAMNMANPTPPAHSNSAPNSNSRRPILNTRGISIRAPPVFRAASGISPAQPVNFQRYPANQLRRFNSTPNMPPIEATSAQEGFAGPARTATGLTGRSKKEAAPAPIQNTEEEPPISQPVAIMLLLVSTAFVALCAEFLVGSIEHLVESSPLSEAFIGLIILPIVGNAAEHVTAVVVASKNKLDLALGVSLGSSIQIALFITPIVTIIGWIMDKGMSLYFTLFETVALFVSVFTICTLCLDGRSNYLEGALLCSAYIIIGVGAYFFPDGQGQNTFTGGTAGDS</sequence>
<keyword evidence="2" id="KW-1185">Reference proteome</keyword>
<reference evidence="1" key="1">
    <citation type="submission" date="2022-10" db="EMBL/GenBank/DDBJ databases">
        <title>Culturing micro-colonial fungi from biological soil crusts in the Mojave desert and describing Neophaeococcomyces mojavensis, and introducing the new genera and species Taxawa tesnikishii.</title>
        <authorList>
            <person name="Kurbessoian T."/>
            <person name="Stajich J.E."/>
        </authorList>
    </citation>
    <scope>NUCLEOTIDE SEQUENCE</scope>
    <source>
        <strain evidence="1">JES_112</strain>
    </source>
</reference>
<evidence type="ECO:0000313" key="1">
    <source>
        <dbReference type="EMBL" id="KAJ9660221.1"/>
    </source>
</evidence>
<accession>A0ACC3AED3</accession>
<dbReference type="EMBL" id="JAPDRQ010000033">
    <property type="protein sequence ID" value="KAJ9660221.1"/>
    <property type="molecule type" value="Genomic_DNA"/>
</dbReference>
<dbReference type="Proteomes" id="UP001172386">
    <property type="component" value="Unassembled WGS sequence"/>
</dbReference>
<gene>
    <name evidence="1" type="ORF">H2198_002727</name>
</gene>
<proteinExistence type="predicted"/>
<organism evidence="1 2">
    <name type="scientific">Neophaeococcomyces mojaviensis</name>
    <dbReference type="NCBI Taxonomy" id="3383035"/>
    <lineage>
        <taxon>Eukaryota</taxon>
        <taxon>Fungi</taxon>
        <taxon>Dikarya</taxon>
        <taxon>Ascomycota</taxon>
        <taxon>Pezizomycotina</taxon>
        <taxon>Eurotiomycetes</taxon>
        <taxon>Chaetothyriomycetidae</taxon>
        <taxon>Chaetothyriales</taxon>
        <taxon>Chaetothyriales incertae sedis</taxon>
        <taxon>Neophaeococcomyces</taxon>
    </lineage>
</organism>